<accession>A0A8E2F5N0</accession>
<reference evidence="1 2" key="1">
    <citation type="journal article" date="2016" name="Nat. Commun.">
        <title>Ectomycorrhizal ecology is imprinted in the genome of the dominant symbiotic fungus Cenococcum geophilum.</title>
        <authorList>
            <consortium name="DOE Joint Genome Institute"/>
            <person name="Peter M."/>
            <person name="Kohler A."/>
            <person name="Ohm R.A."/>
            <person name="Kuo A."/>
            <person name="Krutzmann J."/>
            <person name="Morin E."/>
            <person name="Arend M."/>
            <person name="Barry K.W."/>
            <person name="Binder M."/>
            <person name="Choi C."/>
            <person name="Clum A."/>
            <person name="Copeland A."/>
            <person name="Grisel N."/>
            <person name="Haridas S."/>
            <person name="Kipfer T."/>
            <person name="LaButti K."/>
            <person name="Lindquist E."/>
            <person name="Lipzen A."/>
            <person name="Maire R."/>
            <person name="Meier B."/>
            <person name="Mihaltcheva S."/>
            <person name="Molinier V."/>
            <person name="Murat C."/>
            <person name="Poggeler S."/>
            <person name="Quandt C.A."/>
            <person name="Sperisen C."/>
            <person name="Tritt A."/>
            <person name="Tisserant E."/>
            <person name="Crous P.W."/>
            <person name="Henrissat B."/>
            <person name="Nehls U."/>
            <person name="Egli S."/>
            <person name="Spatafora J.W."/>
            <person name="Grigoriev I.V."/>
            <person name="Martin F.M."/>
        </authorList>
    </citation>
    <scope>NUCLEOTIDE SEQUENCE [LARGE SCALE GENOMIC DNA]</scope>
    <source>
        <strain evidence="1 2">CBS 207.34</strain>
    </source>
</reference>
<evidence type="ECO:0000313" key="1">
    <source>
        <dbReference type="EMBL" id="OCL10423.1"/>
    </source>
</evidence>
<protein>
    <submittedName>
        <fullName evidence="1">Uncharacterized protein</fullName>
    </submittedName>
</protein>
<proteinExistence type="predicted"/>
<dbReference type="Proteomes" id="UP000250140">
    <property type="component" value="Unassembled WGS sequence"/>
</dbReference>
<gene>
    <name evidence="1" type="ORF">AOQ84DRAFT_230731</name>
</gene>
<sequence length="106" mass="11356">MDGWMDGWMDGLVDGRVAVGRAGVRGSGLEMGGRRIGCWWAGWLGLVVIGMRVSLGRDVDDDDADDAAAAEGWAERCRTSRVGSGLVYLIQEAYLIAVVPTAKERA</sequence>
<dbReference type="EMBL" id="KV749241">
    <property type="protein sequence ID" value="OCL10423.1"/>
    <property type="molecule type" value="Genomic_DNA"/>
</dbReference>
<evidence type="ECO:0000313" key="2">
    <source>
        <dbReference type="Proteomes" id="UP000250140"/>
    </source>
</evidence>
<name>A0A8E2F5N0_9PEZI</name>
<organism evidence="1 2">
    <name type="scientific">Glonium stellatum</name>
    <dbReference type="NCBI Taxonomy" id="574774"/>
    <lineage>
        <taxon>Eukaryota</taxon>
        <taxon>Fungi</taxon>
        <taxon>Dikarya</taxon>
        <taxon>Ascomycota</taxon>
        <taxon>Pezizomycotina</taxon>
        <taxon>Dothideomycetes</taxon>
        <taxon>Pleosporomycetidae</taxon>
        <taxon>Gloniales</taxon>
        <taxon>Gloniaceae</taxon>
        <taxon>Glonium</taxon>
    </lineage>
</organism>
<dbReference type="AlphaFoldDB" id="A0A8E2F5N0"/>
<keyword evidence="2" id="KW-1185">Reference proteome</keyword>